<sequence>MSQNDEEQKILQQLQEFIKTITLRQPWNYEANNEGVLNSIEALAEYMGKGVNKGLLKKLRKILKSDKIEDKRKFIISSIPSEAPNAETIKRAFKQATDMQVHTAFYFYAMTELGKPSLKERKKQRERQQLQELKELGRRIKEAKTRDEIFKEWEETNAVRAKAFSSHMGEYAESLEAKPDNIG</sequence>
<keyword evidence="1" id="KW-0175">Coiled coil</keyword>
<feature type="non-terminal residue" evidence="2">
    <location>
        <position position="183"/>
    </location>
</feature>
<gene>
    <name evidence="2" type="ORF">S03H2_15249</name>
</gene>
<feature type="coiled-coil region" evidence="1">
    <location>
        <begin position="119"/>
        <end position="146"/>
    </location>
</feature>
<dbReference type="AlphaFoldDB" id="X1GZU7"/>
<name>X1GZU7_9ZZZZ</name>
<protein>
    <submittedName>
        <fullName evidence="2">Uncharacterized protein</fullName>
    </submittedName>
</protein>
<dbReference type="EMBL" id="BARU01007745">
    <property type="protein sequence ID" value="GAH47129.1"/>
    <property type="molecule type" value="Genomic_DNA"/>
</dbReference>
<comment type="caution">
    <text evidence="2">The sequence shown here is derived from an EMBL/GenBank/DDBJ whole genome shotgun (WGS) entry which is preliminary data.</text>
</comment>
<organism evidence="2">
    <name type="scientific">marine sediment metagenome</name>
    <dbReference type="NCBI Taxonomy" id="412755"/>
    <lineage>
        <taxon>unclassified sequences</taxon>
        <taxon>metagenomes</taxon>
        <taxon>ecological metagenomes</taxon>
    </lineage>
</organism>
<evidence type="ECO:0000313" key="2">
    <source>
        <dbReference type="EMBL" id="GAH47129.1"/>
    </source>
</evidence>
<reference evidence="2" key="1">
    <citation type="journal article" date="2014" name="Front. Microbiol.">
        <title>High frequency of phylogenetically diverse reductive dehalogenase-homologous genes in deep subseafloor sedimentary metagenomes.</title>
        <authorList>
            <person name="Kawai M."/>
            <person name="Futagami T."/>
            <person name="Toyoda A."/>
            <person name="Takaki Y."/>
            <person name="Nishi S."/>
            <person name="Hori S."/>
            <person name="Arai W."/>
            <person name="Tsubouchi T."/>
            <person name="Morono Y."/>
            <person name="Uchiyama I."/>
            <person name="Ito T."/>
            <person name="Fujiyama A."/>
            <person name="Inagaki F."/>
            <person name="Takami H."/>
        </authorList>
    </citation>
    <scope>NUCLEOTIDE SEQUENCE</scope>
    <source>
        <strain evidence="2">Expedition CK06-06</strain>
    </source>
</reference>
<accession>X1GZU7</accession>
<evidence type="ECO:0000256" key="1">
    <source>
        <dbReference type="SAM" id="Coils"/>
    </source>
</evidence>
<proteinExistence type="predicted"/>